<dbReference type="AlphaFoldDB" id="A0A418KKJ2"/>
<accession>A0A418KKJ2</accession>
<dbReference type="EMBL" id="QUAL01000254">
    <property type="protein sequence ID" value="RIQ16369.1"/>
    <property type="molecule type" value="Genomic_DNA"/>
</dbReference>
<dbReference type="Proteomes" id="UP000284057">
    <property type="component" value="Unassembled WGS sequence"/>
</dbReference>
<comment type="caution">
    <text evidence="2">The sequence shown here is derived from an EMBL/GenBank/DDBJ whole genome shotgun (WGS) entry which is preliminary data.</text>
</comment>
<name>A0A418KKJ2_9ACTN</name>
<dbReference type="InterPro" id="IPR025403">
    <property type="entry name" value="TgpA-like_C"/>
</dbReference>
<reference evidence="2 3" key="1">
    <citation type="submission" date="2018-09" db="EMBL/GenBank/DDBJ databases">
        <title>Isolation, diversity and antifungal activity of actinobacteria from wheat.</title>
        <authorList>
            <person name="Han C."/>
        </authorList>
    </citation>
    <scope>NUCLEOTIDE SEQUENCE [LARGE SCALE GENOMIC DNA]</scope>
    <source>
        <strain evidence="2 3">NEAU-YY265</strain>
    </source>
</reference>
<dbReference type="RefSeq" id="WP_147375460.1">
    <property type="nucleotide sequence ID" value="NZ_QUAL01000254.1"/>
</dbReference>
<evidence type="ECO:0000259" key="1">
    <source>
        <dbReference type="Pfam" id="PF13559"/>
    </source>
</evidence>
<proteinExistence type="predicted"/>
<gene>
    <name evidence="2" type="ORF">DY240_22905</name>
</gene>
<evidence type="ECO:0000313" key="3">
    <source>
        <dbReference type="Proteomes" id="UP000284057"/>
    </source>
</evidence>
<organism evidence="2 3">
    <name type="scientific">Jiangella rhizosphaerae</name>
    <dbReference type="NCBI Taxonomy" id="2293569"/>
    <lineage>
        <taxon>Bacteria</taxon>
        <taxon>Bacillati</taxon>
        <taxon>Actinomycetota</taxon>
        <taxon>Actinomycetes</taxon>
        <taxon>Jiangellales</taxon>
        <taxon>Jiangellaceae</taxon>
        <taxon>Jiangella</taxon>
    </lineage>
</organism>
<dbReference type="OrthoDB" id="5198230at2"/>
<keyword evidence="3" id="KW-1185">Reference proteome</keyword>
<evidence type="ECO:0000313" key="2">
    <source>
        <dbReference type="EMBL" id="RIQ16369.1"/>
    </source>
</evidence>
<feature type="domain" description="Protein-glutamine gamma-glutamyltransferase-like C-terminal" evidence="1">
    <location>
        <begin position="19"/>
        <end position="89"/>
    </location>
</feature>
<protein>
    <submittedName>
        <fullName evidence="2">DUF4129 domain-containing protein</fullName>
    </submittedName>
</protein>
<sequence>AASALAGPAPDAAAAVIAAWLALESAAAGSGAPRDPVQTPTEFTAALLRRHHADEHAVTTLLGLYHRARFAVHPGLGAGDVAAARQALDTVVGTLGTAGTR</sequence>
<feature type="non-terminal residue" evidence="2">
    <location>
        <position position="1"/>
    </location>
</feature>
<dbReference type="Pfam" id="PF13559">
    <property type="entry name" value="DUF4129"/>
    <property type="match status" value="1"/>
</dbReference>